<evidence type="ECO:0000256" key="6">
    <source>
        <dbReference type="ARBA" id="ARBA00022825"/>
    </source>
</evidence>
<dbReference type="InterPro" id="IPR036852">
    <property type="entry name" value="Peptidase_S8/S53_dom_sf"/>
</dbReference>
<organism evidence="14 15">
    <name type="scientific">Stylophora pistillata</name>
    <name type="common">Smooth cauliflower coral</name>
    <dbReference type="NCBI Taxonomy" id="50429"/>
    <lineage>
        <taxon>Eukaryota</taxon>
        <taxon>Metazoa</taxon>
        <taxon>Cnidaria</taxon>
        <taxon>Anthozoa</taxon>
        <taxon>Hexacorallia</taxon>
        <taxon>Scleractinia</taxon>
        <taxon>Astrocoeniina</taxon>
        <taxon>Pocilloporidae</taxon>
        <taxon>Stylophora</taxon>
    </lineage>
</organism>
<keyword evidence="2 11" id="KW-0645">Protease</keyword>
<dbReference type="InterPro" id="IPR034182">
    <property type="entry name" value="Kexin/furin"/>
</dbReference>
<dbReference type="Gene3D" id="2.60.120.260">
    <property type="entry name" value="Galactose-binding domain-like"/>
    <property type="match status" value="1"/>
</dbReference>
<gene>
    <name evidence="14" type="primary">PCSK6</name>
    <name evidence="14" type="ORF">AWC38_SpisGene13749</name>
</gene>
<dbReference type="InterPro" id="IPR000209">
    <property type="entry name" value="Peptidase_S8/S53_dom"/>
</dbReference>
<dbReference type="EMBL" id="LSMT01000264">
    <property type="protein sequence ID" value="PFX21741.1"/>
    <property type="molecule type" value="Genomic_DNA"/>
</dbReference>
<dbReference type="SUPFAM" id="SSF52743">
    <property type="entry name" value="Subtilisin-like"/>
    <property type="match status" value="1"/>
</dbReference>
<name>A0A2B4RVV2_STYPI</name>
<proteinExistence type="inferred from homology"/>
<dbReference type="Gene3D" id="3.40.50.200">
    <property type="entry name" value="Peptidase S8/S53 domain"/>
    <property type="match status" value="1"/>
</dbReference>
<keyword evidence="6 11" id="KW-0720">Serine protease</keyword>
<dbReference type="PROSITE" id="PS51829">
    <property type="entry name" value="P_HOMO_B"/>
    <property type="match status" value="1"/>
</dbReference>
<dbReference type="SUPFAM" id="SSF49785">
    <property type="entry name" value="Galactose-binding domain-like"/>
    <property type="match status" value="1"/>
</dbReference>
<dbReference type="AlphaFoldDB" id="A0A2B4RVV2"/>
<dbReference type="PRINTS" id="PR00723">
    <property type="entry name" value="SUBTILISIN"/>
</dbReference>
<evidence type="ECO:0000256" key="10">
    <source>
        <dbReference type="PIRSR" id="PIRSR615500-1"/>
    </source>
</evidence>
<evidence type="ECO:0000256" key="12">
    <source>
        <dbReference type="SAM" id="MobiDB-lite"/>
    </source>
</evidence>
<dbReference type="CDD" id="cd04059">
    <property type="entry name" value="Peptidases_S8_Protein_convertases_Kexins_Furin-like"/>
    <property type="match status" value="1"/>
</dbReference>
<sequence>MASIILRKYLCHKEHRIAVTNKNAFSYMFQLFEDYHTLKKVGLERRSGKTQIWSEIDYILNLEPEVEWFMHQKKKKYQLLSTGDPRFHEEWYIERGEGSAEPTYNIISAWEAGYTGKGIRIAVVDDGVDGSHPELKDNYNWGLSYDYVEGKHMPYGTAVSGHGNAVAGIIVGKRHNGACGVGLAYDATVAGIRIHDDGTMSTDAAQSAGLVHKLDSIDIYSNSWGPGDIGWHVKGPGPLTEKALERGIKEGRNGLGAIYTFAAGNGGMSGDSCAYSGYVNSIYTIAINGVNKDGSLPVYAEECPGIMATTYSRDTFTGYGKVITVDNKDGCVDNFGATSAATAMASGLIAITLQANPQLTWRDVQHIIAQSARAAPGGVPLKNGDWRRNKAGLYVSKFYGFGLMDAGKMVNLSRSWNKVPRQLKCKIEGSEKNRRIPSTFSMKVPEDCPIEFLEHVQVKVNLDFSQRGDLSLKLRAPSGTVSPLTGRRKVDNLRRVSNLTDWVITTLFHWKENATGRWELSVDDFDPITPSTGTLYGWSLMLYGTSSDPFEPGEGEDIFTITWPTSSVTTLEQSLPTASTASPDSAHGCQSDYRRDCSIAGGNGYPGLLLRRLRGHTDLQLEDVEPRPDDLQPPKEPRPNDP</sequence>
<dbReference type="Proteomes" id="UP000225706">
    <property type="component" value="Unassembled WGS sequence"/>
</dbReference>
<keyword evidence="9" id="KW-0325">Glycoprotein</keyword>
<dbReference type="InterPro" id="IPR015500">
    <property type="entry name" value="Peptidase_S8_subtilisin-rel"/>
</dbReference>
<evidence type="ECO:0000256" key="7">
    <source>
        <dbReference type="ARBA" id="ARBA00023145"/>
    </source>
</evidence>
<evidence type="ECO:0000256" key="11">
    <source>
        <dbReference type="PROSITE-ProRule" id="PRU01240"/>
    </source>
</evidence>
<keyword evidence="15" id="KW-1185">Reference proteome</keyword>
<feature type="region of interest" description="Disordered" evidence="12">
    <location>
        <begin position="619"/>
        <end position="642"/>
    </location>
</feature>
<accession>A0A2B4RVV2</accession>
<evidence type="ECO:0000256" key="9">
    <source>
        <dbReference type="ARBA" id="ARBA00023180"/>
    </source>
</evidence>
<keyword evidence="3" id="KW-0165">Cleavage on pair of basic residues</keyword>
<dbReference type="Pfam" id="PF01483">
    <property type="entry name" value="P_proprotein"/>
    <property type="match status" value="1"/>
</dbReference>
<keyword evidence="8" id="KW-1015">Disulfide bond</keyword>
<dbReference type="InterPro" id="IPR002884">
    <property type="entry name" value="P_dom"/>
</dbReference>
<feature type="active site" description="Charge relay system" evidence="10 11">
    <location>
        <position position="339"/>
    </location>
</feature>
<evidence type="ECO:0000313" key="15">
    <source>
        <dbReference type="Proteomes" id="UP000225706"/>
    </source>
</evidence>
<protein>
    <submittedName>
        <fullName evidence="14">Proprotein convertase subtilisin/kexin type 6</fullName>
    </submittedName>
</protein>
<evidence type="ECO:0000313" key="14">
    <source>
        <dbReference type="EMBL" id="PFX21741.1"/>
    </source>
</evidence>
<dbReference type="InterPro" id="IPR023827">
    <property type="entry name" value="Peptidase_S8_Asp-AS"/>
</dbReference>
<dbReference type="OrthoDB" id="5971814at2759"/>
<evidence type="ECO:0000256" key="2">
    <source>
        <dbReference type="ARBA" id="ARBA00022670"/>
    </source>
</evidence>
<feature type="compositionally biased region" description="Polar residues" evidence="12">
    <location>
        <begin position="572"/>
        <end position="583"/>
    </location>
</feature>
<feature type="active site" description="Charge relay system" evidence="10 11">
    <location>
        <position position="162"/>
    </location>
</feature>
<comment type="caution">
    <text evidence="14">The sequence shown here is derived from an EMBL/GenBank/DDBJ whole genome shotgun (WGS) entry which is preliminary data.</text>
</comment>
<dbReference type="Pfam" id="PF00082">
    <property type="entry name" value="Peptidase_S8"/>
    <property type="match status" value="1"/>
</dbReference>
<evidence type="ECO:0000256" key="1">
    <source>
        <dbReference type="ARBA" id="ARBA00005325"/>
    </source>
</evidence>
<comment type="similarity">
    <text evidence="1">Belongs to the peptidase S8 family. Furin subfamily.</text>
</comment>
<feature type="active site" description="Charge relay system" evidence="10 11">
    <location>
        <position position="125"/>
    </location>
</feature>
<evidence type="ECO:0000256" key="3">
    <source>
        <dbReference type="ARBA" id="ARBA00022685"/>
    </source>
</evidence>
<dbReference type="FunFam" id="3.40.50.200:FF:000021">
    <property type="entry name" value="Proprotein convertase subtilisin/kexin type 5a"/>
    <property type="match status" value="1"/>
</dbReference>
<dbReference type="GO" id="GO:0004252">
    <property type="term" value="F:serine-type endopeptidase activity"/>
    <property type="evidence" value="ECO:0007669"/>
    <property type="project" value="UniProtKB-UniRule"/>
</dbReference>
<evidence type="ECO:0000259" key="13">
    <source>
        <dbReference type="PROSITE" id="PS51829"/>
    </source>
</evidence>
<evidence type="ECO:0000256" key="5">
    <source>
        <dbReference type="ARBA" id="ARBA00022801"/>
    </source>
</evidence>
<dbReference type="InterPro" id="IPR008979">
    <property type="entry name" value="Galactose-bd-like_sf"/>
</dbReference>
<dbReference type="PROSITE" id="PS00136">
    <property type="entry name" value="SUBTILASE_ASP"/>
    <property type="match status" value="1"/>
</dbReference>
<feature type="domain" description="P/Homo B" evidence="13">
    <location>
        <begin position="418"/>
        <end position="548"/>
    </location>
</feature>
<keyword evidence="7" id="KW-0865">Zymogen</keyword>
<dbReference type="PROSITE" id="PS51892">
    <property type="entry name" value="SUBTILASE"/>
    <property type="match status" value="1"/>
</dbReference>
<evidence type="ECO:0000256" key="8">
    <source>
        <dbReference type="ARBA" id="ARBA00023157"/>
    </source>
</evidence>
<dbReference type="GO" id="GO:0016486">
    <property type="term" value="P:peptide hormone processing"/>
    <property type="evidence" value="ECO:0007669"/>
    <property type="project" value="TreeGrafter"/>
</dbReference>
<dbReference type="PANTHER" id="PTHR42884">
    <property type="entry name" value="PROPROTEIN CONVERTASE SUBTILISIN/KEXIN-RELATED"/>
    <property type="match status" value="1"/>
</dbReference>
<evidence type="ECO:0000256" key="4">
    <source>
        <dbReference type="ARBA" id="ARBA00022729"/>
    </source>
</evidence>
<dbReference type="GO" id="GO:0005802">
    <property type="term" value="C:trans-Golgi network"/>
    <property type="evidence" value="ECO:0007669"/>
    <property type="project" value="TreeGrafter"/>
</dbReference>
<dbReference type="PANTHER" id="PTHR42884:SF31">
    <property type="entry name" value="PROPROTEIN CONVERTASE SUBTILISIN_KEXIN TYPE 5"/>
    <property type="match status" value="1"/>
</dbReference>
<feature type="region of interest" description="Disordered" evidence="12">
    <location>
        <begin position="572"/>
        <end position="591"/>
    </location>
</feature>
<keyword evidence="5 11" id="KW-0378">Hydrolase</keyword>
<dbReference type="GO" id="GO:0000139">
    <property type="term" value="C:Golgi membrane"/>
    <property type="evidence" value="ECO:0007669"/>
    <property type="project" value="TreeGrafter"/>
</dbReference>
<reference evidence="15" key="1">
    <citation type="journal article" date="2017" name="bioRxiv">
        <title>Comparative analysis of the genomes of Stylophora pistillata and Acropora digitifera provides evidence for extensive differences between species of corals.</title>
        <authorList>
            <person name="Voolstra C.R."/>
            <person name="Li Y."/>
            <person name="Liew Y.J."/>
            <person name="Baumgarten S."/>
            <person name="Zoccola D."/>
            <person name="Flot J.-F."/>
            <person name="Tambutte S."/>
            <person name="Allemand D."/>
            <person name="Aranda M."/>
        </authorList>
    </citation>
    <scope>NUCLEOTIDE SEQUENCE [LARGE SCALE GENOMIC DNA]</scope>
</reference>
<keyword evidence="4" id="KW-0732">Signal</keyword>